<gene>
    <name evidence="2" type="ORF">OH76DRAFT_1394899</name>
</gene>
<protein>
    <submittedName>
        <fullName evidence="2">Uncharacterized protein</fullName>
    </submittedName>
</protein>
<keyword evidence="1" id="KW-0732">Signal</keyword>
<evidence type="ECO:0000313" key="2">
    <source>
        <dbReference type="EMBL" id="RDX57122.1"/>
    </source>
</evidence>
<organism evidence="2 3">
    <name type="scientific">Lentinus brumalis</name>
    <dbReference type="NCBI Taxonomy" id="2498619"/>
    <lineage>
        <taxon>Eukaryota</taxon>
        <taxon>Fungi</taxon>
        <taxon>Dikarya</taxon>
        <taxon>Basidiomycota</taxon>
        <taxon>Agaricomycotina</taxon>
        <taxon>Agaricomycetes</taxon>
        <taxon>Polyporales</taxon>
        <taxon>Polyporaceae</taxon>
        <taxon>Lentinus</taxon>
    </lineage>
</organism>
<proteinExistence type="predicted"/>
<sequence length="136" mass="15032">MSSRLRQTRFAAGLARYLLTCAGLDGASAQAADTPAPRRISSAEVEERLAYWSPIRSLLPPLRFPVPGSPSKLISLDSGRVDVLRDLSVPIFAFSTDRHDGEREPPQQLFPCMRHTTFGSCPNPQRADDCTWSKSM</sequence>
<dbReference type="AlphaFoldDB" id="A0A371DX40"/>
<feature type="signal peptide" evidence="1">
    <location>
        <begin position="1"/>
        <end position="29"/>
    </location>
</feature>
<keyword evidence="3" id="KW-1185">Reference proteome</keyword>
<feature type="chain" id="PRO_5016910770" evidence="1">
    <location>
        <begin position="30"/>
        <end position="136"/>
    </location>
</feature>
<dbReference type="Proteomes" id="UP000256964">
    <property type="component" value="Unassembled WGS sequence"/>
</dbReference>
<name>A0A371DX40_9APHY</name>
<evidence type="ECO:0000256" key="1">
    <source>
        <dbReference type="SAM" id="SignalP"/>
    </source>
</evidence>
<evidence type="ECO:0000313" key="3">
    <source>
        <dbReference type="Proteomes" id="UP000256964"/>
    </source>
</evidence>
<dbReference type="EMBL" id="KZ857379">
    <property type="protein sequence ID" value="RDX57122.1"/>
    <property type="molecule type" value="Genomic_DNA"/>
</dbReference>
<reference evidence="2 3" key="1">
    <citation type="journal article" date="2018" name="Biotechnol. Biofuels">
        <title>Integrative visual omics of the white-rot fungus Polyporus brumalis exposes the biotechnological potential of its oxidative enzymes for delignifying raw plant biomass.</title>
        <authorList>
            <person name="Miyauchi S."/>
            <person name="Rancon A."/>
            <person name="Drula E."/>
            <person name="Hage H."/>
            <person name="Chaduli D."/>
            <person name="Favel A."/>
            <person name="Grisel S."/>
            <person name="Henrissat B."/>
            <person name="Herpoel-Gimbert I."/>
            <person name="Ruiz-Duenas F.J."/>
            <person name="Chevret D."/>
            <person name="Hainaut M."/>
            <person name="Lin J."/>
            <person name="Wang M."/>
            <person name="Pangilinan J."/>
            <person name="Lipzen A."/>
            <person name="Lesage-Meessen L."/>
            <person name="Navarro D."/>
            <person name="Riley R."/>
            <person name="Grigoriev I.V."/>
            <person name="Zhou S."/>
            <person name="Raouche S."/>
            <person name="Rosso M.N."/>
        </authorList>
    </citation>
    <scope>NUCLEOTIDE SEQUENCE [LARGE SCALE GENOMIC DNA]</scope>
    <source>
        <strain evidence="2 3">BRFM 1820</strain>
    </source>
</reference>
<accession>A0A371DX40</accession>